<dbReference type="RefSeq" id="WP_255361978.1">
    <property type="nucleotide sequence ID" value="NZ_CP008746.1"/>
</dbReference>
<sequence length="44" mass="4852">MKDATQETSLKPVLHGFLLSNGMFITPAEMEIMESLGVVRSTKI</sequence>
<dbReference type="Proteomes" id="UP000035331">
    <property type="component" value="Chromosome"/>
</dbReference>
<reference evidence="1 2" key="2">
    <citation type="journal article" date="2015" name="Stand. Genomic Sci.">
        <title>The complete genome sequence of the rumen methanogen Methanosarcina barkeri CM1.</title>
        <authorList>
            <person name="Lambie S.C."/>
            <person name="Kelly W.J."/>
            <person name="Leahy S.C."/>
            <person name="Li D."/>
            <person name="Reilly K."/>
            <person name="McAllister T.A."/>
            <person name="Valle E.R."/>
            <person name="Attwood G.T."/>
            <person name="Altermann E."/>
        </authorList>
    </citation>
    <scope>NUCLEOTIDE SEQUENCE [LARGE SCALE GENOMIC DNA]</scope>
    <source>
        <strain evidence="1 2">CM1</strain>
    </source>
</reference>
<dbReference type="GeneID" id="77092987"/>
<evidence type="ECO:0000313" key="2">
    <source>
        <dbReference type="Proteomes" id="UP000035331"/>
    </source>
</evidence>
<dbReference type="AlphaFoldDB" id="A0A0G3CKD7"/>
<dbReference type="PATRIC" id="fig|796385.3.peg.3181"/>
<proteinExistence type="predicted"/>
<accession>A0A0G3CKD7</accession>
<reference evidence="2" key="1">
    <citation type="submission" date="2014-06" db="EMBL/GenBank/DDBJ databases">
        <title>The complete genome sequence of Methanosarcina barkeri CM1.</title>
        <authorList>
            <consortium name="Pastoral Greenhouse Gas Research Consortium"/>
            <person name="Lambie S.C."/>
            <person name="Leahy S.C."/>
            <person name="Kelly W.J."/>
            <person name="Li D."/>
            <person name="Reilly K."/>
            <person name="Attwood G.T."/>
            <person name="Altermann E."/>
        </authorList>
    </citation>
    <scope>NUCLEOTIDE SEQUENCE [LARGE SCALE GENOMIC DNA]</scope>
    <source>
        <strain evidence="2">CM1</strain>
    </source>
</reference>
<protein>
    <submittedName>
        <fullName evidence="1">Uncharacterized protein</fullName>
    </submittedName>
</protein>
<name>A0A0G3CKD7_METBA</name>
<dbReference type="EMBL" id="CP008746">
    <property type="protein sequence ID" value="AKJ39597.1"/>
    <property type="molecule type" value="Genomic_DNA"/>
</dbReference>
<organism evidence="1 2">
    <name type="scientific">Methanosarcina barkeri CM1</name>
    <dbReference type="NCBI Taxonomy" id="796385"/>
    <lineage>
        <taxon>Archaea</taxon>
        <taxon>Methanobacteriati</taxon>
        <taxon>Methanobacteriota</taxon>
        <taxon>Stenosarchaea group</taxon>
        <taxon>Methanomicrobia</taxon>
        <taxon>Methanosarcinales</taxon>
        <taxon>Methanosarcinaceae</taxon>
        <taxon>Methanosarcina</taxon>
    </lineage>
</organism>
<gene>
    <name evidence="1" type="ORF">MCM1_2587</name>
</gene>
<evidence type="ECO:0000313" key="1">
    <source>
        <dbReference type="EMBL" id="AKJ39597.1"/>
    </source>
</evidence>